<protein>
    <submittedName>
        <fullName evidence="1">Uncharacterized protein</fullName>
    </submittedName>
</protein>
<evidence type="ECO:0000313" key="2">
    <source>
        <dbReference type="Proteomes" id="UP001186944"/>
    </source>
</evidence>
<sequence length="186" mass="21875">VAGPKRTGVLVEFSDLAFHFRSPGDLTDDEQDDVLQFLHERIQKQEKEELEQLDYLYKSLKSVSHKNYWMCSDSLDQAKNEKLRTILRDFFQDQEHWQRSTQESTEPNISPQELSQAVADIRQLISVHGHEHRFNGRAIARILHGIGSPCFPATTWGRNRRFWRVHMNVDFNFLIKVATQELIKLR</sequence>
<accession>A0AA88XID6</accession>
<dbReference type="EMBL" id="VSWD01000012">
    <property type="protein sequence ID" value="KAK3085802.1"/>
    <property type="molecule type" value="Genomic_DNA"/>
</dbReference>
<organism evidence="1 2">
    <name type="scientific">Pinctada imbricata</name>
    <name type="common">Atlantic pearl-oyster</name>
    <name type="synonym">Pinctada martensii</name>
    <dbReference type="NCBI Taxonomy" id="66713"/>
    <lineage>
        <taxon>Eukaryota</taxon>
        <taxon>Metazoa</taxon>
        <taxon>Spiralia</taxon>
        <taxon>Lophotrochozoa</taxon>
        <taxon>Mollusca</taxon>
        <taxon>Bivalvia</taxon>
        <taxon>Autobranchia</taxon>
        <taxon>Pteriomorphia</taxon>
        <taxon>Pterioida</taxon>
        <taxon>Pterioidea</taxon>
        <taxon>Pteriidae</taxon>
        <taxon>Pinctada</taxon>
    </lineage>
</organism>
<gene>
    <name evidence="1" type="ORF">FSP39_008862</name>
</gene>
<comment type="caution">
    <text evidence="1">The sequence shown here is derived from an EMBL/GenBank/DDBJ whole genome shotgun (WGS) entry which is preliminary data.</text>
</comment>
<name>A0AA88XID6_PINIB</name>
<keyword evidence="2" id="KW-1185">Reference proteome</keyword>
<evidence type="ECO:0000313" key="1">
    <source>
        <dbReference type="EMBL" id="KAK3085802.1"/>
    </source>
</evidence>
<dbReference type="AlphaFoldDB" id="A0AA88XID6"/>
<reference evidence="1" key="1">
    <citation type="submission" date="2019-08" db="EMBL/GenBank/DDBJ databases">
        <title>The improved chromosome-level genome for the pearl oyster Pinctada fucata martensii using PacBio sequencing and Hi-C.</title>
        <authorList>
            <person name="Zheng Z."/>
        </authorList>
    </citation>
    <scope>NUCLEOTIDE SEQUENCE</scope>
    <source>
        <strain evidence="1">ZZ-2019</strain>
        <tissue evidence="1">Adductor muscle</tissue>
    </source>
</reference>
<feature type="non-terminal residue" evidence="1">
    <location>
        <position position="1"/>
    </location>
</feature>
<dbReference type="Proteomes" id="UP001186944">
    <property type="component" value="Unassembled WGS sequence"/>
</dbReference>
<proteinExistence type="predicted"/>